<keyword evidence="1" id="KW-0472">Membrane</keyword>
<feature type="transmembrane region" description="Helical" evidence="1">
    <location>
        <begin position="169"/>
        <end position="192"/>
    </location>
</feature>
<reference evidence="2 3" key="1">
    <citation type="submission" date="2022-06" db="EMBL/GenBank/DDBJ databases">
        <title>Rhizosaccharibacter gen. nov. sp. nov. KSS12, endophytic bacteria isolated from sugarcane.</title>
        <authorList>
            <person name="Pitiwittayakul N."/>
        </authorList>
    </citation>
    <scope>NUCLEOTIDE SEQUENCE [LARGE SCALE GENOMIC DNA]</scope>
    <source>
        <strain evidence="2 3">KSS12</strain>
    </source>
</reference>
<comment type="caution">
    <text evidence="2">The sequence shown here is derived from an EMBL/GenBank/DDBJ whole genome shotgun (WGS) entry which is preliminary data.</text>
</comment>
<dbReference type="RefSeq" id="WP_422920766.1">
    <property type="nucleotide sequence ID" value="NZ_JAMZEJ010000009.1"/>
</dbReference>
<dbReference type="Proteomes" id="UP001524547">
    <property type="component" value="Unassembled WGS sequence"/>
</dbReference>
<evidence type="ECO:0000256" key="1">
    <source>
        <dbReference type="SAM" id="Phobius"/>
    </source>
</evidence>
<gene>
    <name evidence="2" type="ORF">NFI88_14300</name>
</gene>
<feature type="transmembrane region" description="Helical" evidence="1">
    <location>
        <begin position="78"/>
        <end position="108"/>
    </location>
</feature>
<organism evidence="2 3">
    <name type="scientific">Rhizosaccharibacter radicis</name>
    <dbReference type="NCBI Taxonomy" id="2782605"/>
    <lineage>
        <taxon>Bacteria</taxon>
        <taxon>Pseudomonadati</taxon>
        <taxon>Pseudomonadota</taxon>
        <taxon>Alphaproteobacteria</taxon>
        <taxon>Acetobacterales</taxon>
        <taxon>Acetobacteraceae</taxon>
        <taxon>Rhizosaccharibacter</taxon>
    </lineage>
</organism>
<keyword evidence="1" id="KW-1133">Transmembrane helix</keyword>
<proteinExistence type="predicted"/>
<feature type="transmembrane region" description="Helical" evidence="1">
    <location>
        <begin position="441"/>
        <end position="466"/>
    </location>
</feature>
<keyword evidence="3" id="KW-1185">Reference proteome</keyword>
<keyword evidence="1" id="KW-0812">Transmembrane</keyword>
<dbReference type="Pfam" id="PF03806">
    <property type="entry name" value="ABG_transport"/>
    <property type="match status" value="1"/>
</dbReference>
<sequence length="520" mass="54566">MREQPELEPIAPSPGRQTRFFDAVERLGNRLPNLTGLFAAALLLCLVLSALLSPLSFPYRHPLTGEPLVVHDMLRPRALLDLLAAMPVNFVGFPPLGVTVVVTVAIGVADRSGFVEALLRRMLSVVPARGVTVAVATVGVAAHLASDAAYVVLMPTAAAIFHRAGRHPVAGIACAFAGLAGGFSASFTPSIIDPVLQSFTQNAARIMDRHYEVNVLCNYGLSAAGTLAVIAVCTLVTERVVEPRLRRMLPVTEAPAPPSLAAPAAERRGFRLACASVLALLVLLAVLSLPAHGLLRAPDGSLSSARAPLMRAIVAILALFFFVPGLVHGLATGRFRTAGDVVSAAESAVAVLVPFLVFAFVAGQFLWVFAQSQLGTLLALSGADALRRMGMPAGISVLGLIGFSCALDALITSASSKWSLLAPVFVPMLMAVHISPELTQAAFRVSSTVNVATPLFAFYPLIMLYCRQYSPQTGTGTLCASMLPYTIGLTLALAGMLYGFWWLGIPMGPGASYRYGAGAG</sequence>
<evidence type="ECO:0000313" key="3">
    <source>
        <dbReference type="Proteomes" id="UP001524547"/>
    </source>
</evidence>
<evidence type="ECO:0000313" key="2">
    <source>
        <dbReference type="EMBL" id="MCQ8242008.1"/>
    </source>
</evidence>
<feature type="transmembrane region" description="Helical" evidence="1">
    <location>
        <begin position="478"/>
        <end position="503"/>
    </location>
</feature>
<protein>
    <submittedName>
        <fullName evidence="2">AbgT family transporter</fullName>
    </submittedName>
</protein>
<name>A0ABT1W286_9PROT</name>
<feature type="transmembrane region" description="Helical" evidence="1">
    <location>
        <begin position="418"/>
        <end position="435"/>
    </location>
</feature>
<feature type="transmembrane region" description="Helical" evidence="1">
    <location>
        <begin position="390"/>
        <end position="411"/>
    </location>
</feature>
<dbReference type="EMBL" id="JAMZEJ010000009">
    <property type="protein sequence ID" value="MCQ8242008.1"/>
    <property type="molecule type" value="Genomic_DNA"/>
</dbReference>
<feature type="transmembrane region" description="Helical" evidence="1">
    <location>
        <begin position="219"/>
        <end position="237"/>
    </location>
</feature>
<feature type="transmembrane region" description="Helical" evidence="1">
    <location>
        <begin position="37"/>
        <end position="57"/>
    </location>
</feature>
<feature type="transmembrane region" description="Helical" evidence="1">
    <location>
        <begin position="309"/>
        <end position="327"/>
    </location>
</feature>
<dbReference type="PANTHER" id="PTHR30282:SF1">
    <property type="entry name" value="ABGT FAMILY TRANSPORTER"/>
    <property type="match status" value="1"/>
</dbReference>
<dbReference type="InterPro" id="IPR004697">
    <property type="entry name" value="AbgT"/>
</dbReference>
<feature type="transmembrane region" description="Helical" evidence="1">
    <location>
        <begin position="348"/>
        <end position="370"/>
    </location>
</feature>
<dbReference type="PANTHER" id="PTHR30282">
    <property type="entry name" value="P-AMINOBENZOYL GLUTAMATE TRANSPORTER"/>
    <property type="match status" value="1"/>
</dbReference>
<feature type="transmembrane region" description="Helical" evidence="1">
    <location>
        <begin position="269"/>
        <end position="289"/>
    </location>
</feature>
<feature type="transmembrane region" description="Helical" evidence="1">
    <location>
        <begin position="128"/>
        <end position="157"/>
    </location>
</feature>
<accession>A0ABT1W286</accession>